<evidence type="ECO:0000256" key="3">
    <source>
        <dbReference type="ARBA" id="ARBA00009702"/>
    </source>
</evidence>
<dbReference type="GO" id="GO:0005874">
    <property type="term" value="C:microtubule"/>
    <property type="evidence" value="ECO:0007669"/>
    <property type="project" value="UniProtKB-KW"/>
</dbReference>
<dbReference type="GO" id="GO:0008017">
    <property type="term" value="F:microtubule binding"/>
    <property type="evidence" value="ECO:0007669"/>
    <property type="project" value="TreeGrafter"/>
</dbReference>
<organism evidence="13 14">
    <name type="scientific">Hippocampus comes</name>
    <name type="common">Tiger tail seahorse</name>
    <dbReference type="NCBI Taxonomy" id="109280"/>
    <lineage>
        <taxon>Eukaryota</taxon>
        <taxon>Metazoa</taxon>
        <taxon>Chordata</taxon>
        <taxon>Craniata</taxon>
        <taxon>Vertebrata</taxon>
        <taxon>Euteleostomi</taxon>
        <taxon>Actinopterygii</taxon>
        <taxon>Neopterygii</taxon>
        <taxon>Teleostei</taxon>
        <taxon>Neoteleostei</taxon>
        <taxon>Acanthomorphata</taxon>
        <taxon>Syngnathiaria</taxon>
        <taxon>Syngnathiformes</taxon>
        <taxon>Syngnathoidei</taxon>
        <taxon>Syngnathidae</taxon>
        <taxon>Hippocampus</taxon>
    </lineage>
</organism>
<keyword evidence="11" id="KW-0131">Cell cycle</keyword>
<keyword evidence="8" id="KW-0238">DNA-binding</keyword>
<dbReference type="Ensembl" id="ENSHCOT00000028121.1">
    <property type="protein sequence ID" value="ENSHCOP00000015557.1"/>
    <property type="gene ID" value="ENSHCOG00000019191.1"/>
</dbReference>
<evidence type="ECO:0000256" key="1">
    <source>
        <dbReference type="ARBA" id="ARBA00004123"/>
    </source>
</evidence>
<evidence type="ECO:0000256" key="2">
    <source>
        <dbReference type="ARBA" id="ARBA00004186"/>
    </source>
</evidence>
<feature type="compositionally biased region" description="Polar residues" evidence="12">
    <location>
        <begin position="292"/>
        <end position="312"/>
    </location>
</feature>
<dbReference type="GeneTree" id="ENSGT00390000006370"/>
<dbReference type="OMA" id="PHVTMSG"/>
<proteinExistence type="inferred from homology"/>
<keyword evidence="7" id="KW-0498">Mitosis</keyword>
<keyword evidence="4" id="KW-0963">Cytoplasm</keyword>
<dbReference type="PANTHER" id="PTHR15874:SF1">
    <property type="entry name" value="NUCLEOLAR AND SPINDLE-ASSOCIATED PROTEIN 1"/>
    <property type="match status" value="1"/>
</dbReference>
<dbReference type="RefSeq" id="XP_019727861.1">
    <property type="nucleotide sequence ID" value="XM_019872302.1"/>
</dbReference>
<evidence type="ECO:0000256" key="6">
    <source>
        <dbReference type="ARBA" id="ARBA00022701"/>
    </source>
</evidence>
<dbReference type="GeneID" id="109517265"/>
<feature type="region of interest" description="Disordered" evidence="12">
    <location>
        <begin position="376"/>
        <end position="406"/>
    </location>
</feature>
<sequence>MDLDSMKYAELRNRAKQLGLKANMKADRLLKAIKKHYEQEKETEKDKVEEMEAKVTAEVQTDQSQEVFCSSSVFVNTRRGKAKKTRTRDSDAKLDNEGGSDVVPQVRAYKKRRLSSLSKTEKRGENEPVIESSDMSSQVQSEPKDDGGRVPSVAKPAKIPRYKGRQVKRAALKPVTPNFQKLHEAHFNKMESIDAYVQRKNNNKRKMEPVPELKAAKARRVSLFSPAAYRNKSPLTTDKPDPPSKLTKKKQDSVFKPSVLCTRRINVRFSELMPDNEYKRSLVKTPARYSSALATSTPKTQTPAGRKTSALSATKPSASFVFTGNTSVTPGTQKKAVFDLKASLSRPLTYKPHTGKLKPFSDCKDDKAADKSLVADSRKKYYKQHKVQTREERQAQQAEERKAKKSNLLCARRGLVMT</sequence>
<evidence type="ECO:0000256" key="5">
    <source>
        <dbReference type="ARBA" id="ARBA00022618"/>
    </source>
</evidence>
<keyword evidence="9" id="KW-0206">Cytoskeleton</keyword>
<dbReference type="STRING" id="109280.ENSHCOP00000015557"/>
<dbReference type="GO" id="GO:0000281">
    <property type="term" value="P:mitotic cytokinesis"/>
    <property type="evidence" value="ECO:0007669"/>
    <property type="project" value="InterPro"/>
</dbReference>
<comment type="subcellular location">
    <subcellularLocation>
        <location evidence="2">Cytoplasm</location>
        <location evidence="2">Cytoskeleton</location>
        <location evidence="2">Spindle</location>
    </subcellularLocation>
    <subcellularLocation>
        <location evidence="1">Nucleus</location>
    </subcellularLocation>
</comment>
<dbReference type="InterPro" id="IPR026756">
    <property type="entry name" value="NuSAP"/>
</dbReference>
<dbReference type="PANTHER" id="PTHR15874">
    <property type="entry name" value="NUCLEOLAR AND SPINDLE-ASSOCIATED PROTEIN 1"/>
    <property type="match status" value="1"/>
</dbReference>
<reference evidence="13" key="1">
    <citation type="submission" date="2025-08" db="UniProtKB">
        <authorList>
            <consortium name="Ensembl"/>
        </authorList>
    </citation>
    <scope>IDENTIFICATION</scope>
</reference>
<evidence type="ECO:0000313" key="14">
    <source>
        <dbReference type="Proteomes" id="UP000264820"/>
    </source>
</evidence>
<evidence type="ECO:0000256" key="8">
    <source>
        <dbReference type="ARBA" id="ARBA00023125"/>
    </source>
</evidence>
<dbReference type="KEGG" id="hcq:109517265"/>
<reference evidence="13" key="2">
    <citation type="submission" date="2025-09" db="UniProtKB">
        <authorList>
            <consortium name="Ensembl"/>
        </authorList>
    </citation>
    <scope>IDENTIFICATION</scope>
</reference>
<evidence type="ECO:0000256" key="4">
    <source>
        <dbReference type="ARBA" id="ARBA00022490"/>
    </source>
</evidence>
<feature type="compositionally biased region" description="Basic and acidic residues" evidence="12">
    <location>
        <begin position="388"/>
        <end position="402"/>
    </location>
</feature>
<dbReference type="GO" id="GO:0003677">
    <property type="term" value="F:DNA binding"/>
    <property type="evidence" value="ECO:0007669"/>
    <property type="project" value="UniProtKB-KW"/>
</dbReference>
<dbReference type="Pfam" id="PF16006">
    <property type="entry name" value="NUSAP"/>
    <property type="match status" value="1"/>
</dbReference>
<protein>
    <submittedName>
        <fullName evidence="13">Nucleolar and spindle associated protein 1</fullName>
    </submittedName>
</protein>
<dbReference type="GO" id="GO:0007076">
    <property type="term" value="P:mitotic chromosome condensation"/>
    <property type="evidence" value="ECO:0007669"/>
    <property type="project" value="TreeGrafter"/>
</dbReference>
<evidence type="ECO:0000256" key="9">
    <source>
        <dbReference type="ARBA" id="ARBA00023212"/>
    </source>
</evidence>
<keyword evidence="5" id="KW-0132">Cell division</keyword>
<feature type="compositionally biased region" description="Basic residues" evidence="12">
    <location>
        <begin position="158"/>
        <end position="171"/>
    </location>
</feature>
<feature type="region of interest" description="Disordered" evidence="12">
    <location>
        <begin position="224"/>
        <end position="253"/>
    </location>
</feature>
<feature type="region of interest" description="Disordered" evidence="12">
    <location>
        <begin position="291"/>
        <end position="312"/>
    </location>
</feature>
<keyword evidence="14" id="KW-1185">Reference proteome</keyword>
<evidence type="ECO:0000256" key="12">
    <source>
        <dbReference type="SAM" id="MobiDB-lite"/>
    </source>
</evidence>
<feature type="compositionally biased region" description="Basic and acidic residues" evidence="12">
    <location>
        <begin position="87"/>
        <end position="96"/>
    </location>
</feature>
<dbReference type="Proteomes" id="UP000264820">
    <property type="component" value="Unplaced"/>
</dbReference>
<name>A0A3Q2YQ52_HIPCM</name>
<evidence type="ECO:0000256" key="7">
    <source>
        <dbReference type="ARBA" id="ARBA00022776"/>
    </source>
</evidence>
<evidence type="ECO:0000256" key="11">
    <source>
        <dbReference type="ARBA" id="ARBA00023306"/>
    </source>
</evidence>
<dbReference type="GO" id="GO:0072686">
    <property type="term" value="C:mitotic spindle"/>
    <property type="evidence" value="ECO:0007669"/>
    <property type="project" value="TreeGrafter"/>
</dbReference>
<dbReference type="GO" id="GO:0005730">
    <property type="term" value="C:nucleolus"/>
    <property type="evidence" value="ECO:0007669"/>
    <property type="project" value="TreeGrafter"/>
</dbReference>
<keyword evidence="10" id="KW-0539">Nucleus</keyword>
<dbReference type="GO" id="GO:0040001">
    <property type="term" value="P:establishment of mitotic spindle localization"/>
    <property type="evidence" value="ECO:0007669"/>
    <property type="project" value="InterPro"/>
</dbReference>
<evidence type="ECO:0000313" key="13">
    <source>
        <dbReference type="Ensembl" id="ENSHCOP00000015557.1"/>
    </source>
</evidence>
<accession>A0A3Q2YQ52</accession>
<dbReference type="OrthoDB" id="3258416at2759"/>
<dbReference type="AlphaFoldDB" id="A0A3Q2YQ52"/>
<comment type="similarity">
    <text evidence="3">Belongs to the NUSAP family.</text>
</comment>
<evidence type="ECO:0000256" key="10">
    <source>
        <dbReference type="ARBA" id="ARBA00023242"/>
    </source>
</evidence>
<keyword evidence="6" id="KW-0493">Microtubule</keyword>
<feature type="region of interest" description="Disordered" evidence="12">
    <location>
        <begin position="76"/>
        <end position="175"/>
    </location>
</feature>